<reference evidence="2 4" key="2">
    <citation type="journal article" date="2014" name="BMC Genomics">
        <title>An improved genome release (version Mt4.0) for the model legume Medicago truncatula.</title>
        <authorList>
            <person name="Tang H."/>
            <person name="Krishnakumar V."/>
            <person name="Bidwell S."/>
            <person name="Rosen B."/>
            <person name="Chan A."/>
            <person name="Zhou S."/>
            <person name="Gentzbittel L."/>
            <person name="Childs K.L."/>
            <person name="Yandell M."/>
            <person name="Gundlach H."/>
            <person name="Mayer K.F."/>
            <person name="Schwartz D.C."/>
            <person name="Town C.D."/>
        </authorList>
    </citation>
    <scope>GENOME REANNOTATION</scope>
    <source>
        <strain evidence="3 4">cv. Jemalong A17</strain>
    </source>
</reference>
<dbReference type="SUPFAM" id="SSF81383">
    <property type="entry name" value="F-box domain"/>
    <property type="match status" value="1"/>
</dbReference>
<gene>
    <name evidence="2" type="ordered locus">MTR_7g006360</name>
</gene>
<accession>G7KXP4</accession>
<dbReference type="Pfam" id="PF00646">
    <property type="entry name" value="F-box"/>
    <property type="match status" value="1"/>
</dbReference>
<dbReference type="InterPro" id="IPR001810">
    <property type="entry name" value="F-box_dom"/>
</dbReference>
<dbReference type="PaxDb" id="3880-AES77250"/>
<dbReference type="Gene3D" id="1.20.1280.50">
    <property type="match status" value="1"/>
</dbReference>
<sequence length="294" mass="34643">MCHRLRYSSPDELIAEVLSFLQVKPLMLLKCMSKSWNTLISEPTFVKLHLNRSARNTDLAFVSSLRSLLSTCFSFTNGYQMWLRFWNPATRTISKKLGSCRVDGLVHYSNLKFGYDSSTDIYKVVYFLPETTNVRIFNLGDNVWRNIQNSPVTSRGFQEMPFVIPNLSVLKDCLCFCHDFKQTRFVIWQMKEFRVEESWTQFLKISYHNLQIDNNFNYLNFYVSTIRLSEKNDTLLLKTSCESSAILYNWRDKSIKRIKKSWWFNVQDYVESLVTLLFMAARLEVVGKLTTKHL</sequence>
<dbReference type="HOGENOM" id="CLU_027176_0_1_1"/>
<dbReference type="EnsemblPlants" id="AES77250">
    <property type="protein sequence ID" value="AES77250"/>
    <property type="gene ID" value="MTR_7g006360"/>
</dbReference>
<evidence type="ECO:0000259" key="1">
    <source>
        <dbReference type="Pfam" id="PF00646"/>
    </source>
</evidence>
<protein>
    <recommendedName>
        <fullName evidence="1">F-box domain-containing protein</fullName>
    </recommendedName>
</protein>
<proteinExistence type="predicted"/>
<evidence type="ECO:0000313" key="3">
    <source>
        <dbReference type="EnsemblPlants" id="AES77250"/>
    </source>
</evidence>
<dbReference type="Proteomes" id="UP000002051">
    <property type="component" value="Unassembled WGS sequence"/>
</dbReference>
<evidence type="ECO:0000313" key="2">
    <source>
        <dbReference type="EMBL" id="AES77250.1"/>
    </source>
</evidence>
<evidence type="ECO:0000313" key="4">
    <source>
        <dbReference type="Proteomes" id="UP000002051"/>
    </source>
</evidence>
<reference evidence="3" key="3">
    <citation type="submission" date="2015-04" db="UniProtKB">
        <authorList>
            <consortium name="EnsemblPlants"/>
        </authorList>
    </citation>
    <scope>IDENTIFICATION</scope>
    <source>
        <strain evidence="3">cv. Jemalong A17</strain>
    </source>
</reference>
<organism evidence="2 4">
    <name type="scientific">Medicago truncatula</name>
    <name type="common">Barrel medic</name>
    <name type="synonym">Medicago tribuloides</name>
    <dbReference type="NCBI Taxonomy" id="3880"/>
    <lineage>
        <taxon>Eukaryota</taxon>
        <taxon>Viridiplantae</taxon>
        <taxon>Streptophyta</taxon>
        <taxon>Embryophyta</taxon>
        <taxon>Tracheophyta</taxon>
        <taxon>Spermatophyta</taxon>
        <taxon>Magnoliopsida</taxon>
        <taxon>eudicotyledons</taxon>
        <taxon>Gunneridae</taxon>
        <taxon>Pentapetalae</taxon>
        <taxon>rosids</taxon>
        <taxon>fabids</taxon>
        <taxon>Fabales</taxon>
        <taxon>Fabaceae</taxon>
        <taxon>Papilionoideae</taxon>
        <taxon>50 kb inversion clade</taxon>
        <taxon>NPAAA clade</taxon>
        <taxon>Hologalegina</taxon>
        <taxon>IRL clade</taxon>
        <taxon>Trifolieae</taxon>
        <taxon>Medicago</taxon>
    </lineage>
</organism>
<keyword evidence="4" id="KW-1185">Reference proteome</keyword>
<dbReference type="InterPro" id="IPR052361">
    <property type="entry name" value="F-box_domain"/>
</dbReference>
<dbReference type="AlphaFoldDB" id="G7KXP4"/>
<name>G7KXP4_MEDTR</name>
<feature type="domain" description="F-box" evidence="1">
    <location>
        <begin position="10"/>
        <end position="45"/>
    </location>
</feature>
<reference evidence="2 4" key="1">
    <citation type="journal article" date="2011" name="Nature">
        <title>The Medicago genome provides insight into the evolution of rhizobial symbioses.</title>
        <authorList>
            <person name="Young N.D."/>
            <person name="Debelle F."/>
            <person name="Oldroyd G.E."/>
            <person name="Geurts R."/>
            <person name="Cannon S.B."/>
            <person name="Udvardi M.K."/>
            <person name="Benedito V.A."/>
            <person name="Mayer K.F."/>
            <person name="Gouzy J."/>
            <person name="Schoof H."/>
            <person name="Van de Peer Y."/>
            <person name="Proost S."/>
            <person name="Cook D.R."/>
            <person name="Meyers B.C."/>
            <person name="Spannagl M."/>
            <person name="Cheung F."/>
            <person name="De Mita S."/>
            <person name="Krishnakumar V."/>
            <person name="Gundlach H."/>
            <person name="Zhou S."/>
            <person name="Mudge J."/>
            <person name="Bharti A.K."/>
            <person name="Murray J.D."/>
            <person name="Naoumkina M.A."/>
            <person name="Rosen B."/>
            <person name="Silverstein K.A."/>
            <person name="Tang H."/>
            <person name="Rombauts S."/>
            <person name="Zhao P.X."/>
            <person name="Zhou P."/>
            <person name="Barbe V."/>
            <person name="Bardou P."/>
            <person name="Bechner M."/>
            <person name="Bellec A."/>
            <person name="Berger A."/>
            <person name="Berges H."/>
            <person name="Bidwell S."/>
            <person name="Bisseling T."/>
            <person name="Choisne N."/>
            <person name="Couloux A."/>
            <person name="Denny R."/>
            <person name="Deshpande S."/>
            <person name="Dai X."/>
            <person name="Doyle J.J."/>
            <person name="Dudez A.M."/>
            <person name="Farmer A.D."/>
            <person name="Fouteau S."/>
            <person name="Franken C."/>
            <person name="Gibelin C."/>
            <person name="Gish J."/>
            <person name="Goldstein S."/>
            <person name="Gonzalez A.J."/>
            <person name="Green P.J."/>
            <person name="Hallab A."/>
            <person name="Hartog M."/>
            <person name="Hua A."/>
            <person name="Humphray S.J."/>
            <person name="Jeong D.H."/>
            <person name="Jing Y."/>
            <person name="Jocker A."/>
            <person name="Kenton S.M."/>
            <person name="Kim D.J."/>
            <person name="Klee K."/>
            <person name="Lai H."/>
            <person name="Lang C."/>
            <person name="Lin S."/>
            <person name="Macmil S.L."/>
            <person name="Magdelenat G."/>
            <person name="Matthews L."/>
            <person name="McCorrison J."/>
            <person name="Monaghan E.L."/>
            <person name="Mun J.H."/>
            <person name="Najar F.Z."/>
            <person name="Nicholson C."/>
            <person name="Noirot C."/>
            <person name="O'Bleness M."/>
            <person name="Paule C.R."/>
            <person name="Poulain J."/>
            <person name="Prion F."/>
            <person name="Qin B."/>
            <person name="Qu C."/>
            <person name="Retzel E.F."/>
            <person name="Riddle C."/>
            <person name="Sallet E."/>
            <person name="Samain S."/>
            <person name="Samson N."/>
            <person name="Sanders I."/>
            <person name="Saurat O."/>
            <person name="Scarpelli C."/>
            <person name="Schiex T."/>
            <person name="Segurens B."/>
            <person name="Severin A.J."/>
            <person name="Sherrier D.J."/>
            <person name="Shi R."/>
            <person name="Sims S."/>
            <person name="Singer S.R."/>
            <person name="Sinharoy S."/>
            <person name="Sterck L."/>
            <person name="Viollet A."/>
            <person name="Wang B.B."/>
            <person name="Wang K."/>
            <person name="Wang M."/>
            <person name="Wang X."/>
            <person name="Warfsmann J."/>
            <person name="Weissenbach J."/>
            <person name="White D.D."/>
            <person name="White J.D."/>
            <person name="Wiley G.B."/>
            <person name="Wincker P."/>
            <person name="Xing Y."/>
            <person name="Yang L."/>
            <person name="Yao Z."/>
            <person name="Ying F."/>
            <person name="Zhai J."/>
            <person name="Zhou L."/>
            <person name="Zuber A."/>
            <person name="Denarie J."/>
            <person name="Dixon R.A."/>
            <person name="May G.D."/>
            <person name="Schwartz D.C."/>
            <person name="Rogers J."/>
            <person name="Quetier F."/>
            <person name="Town C.D."/>
            <person name="Roe B.A."/>
        </authorList>
    </citation>
    <scope>NUCLEOTIDE SEQUENCE [LARGE SCALE GENOMIC DNA]</scope>
    <source>
        <strain evidence="2">A17</strain>
        <strain evidence="3 4">cv. Jemalong A17</strain>
    </source>
</reference>
<dbReference type="InterPro" id="IPR036047">
    <property type="entry name" value="F-box-like_dom_sf"/>
</dbReference>
<dbReference type="PANTHER" id="PTHR31790">
    <property type="entry name" value="OS02G0783600 PROTEIN"/>
    <property type="match status" value="1"/>
</dbReference>
<dbReference type="EMBL" id="CM001223">
    <property type="protein sequence ID" value="AES77250.1"/>
    <property type="molecule type" value="Genomic_DNA"/>
</dbReference>
<dbReference type="PANTHER" id="PTHR31790:SF81">
    <property type="entry name" value="PROTEIN, PUTATIVE-RELATED"/>
    <property type="match status" value="1"/>
</dbReference>